<protein>
    <recommendedName>
        <fullName evidence="3">DUF3813 domain-containing protein</fullName>
    </recommendedName>
</protein>
<evidence type="ECO:0000313" key="2">
    <source>
        <dbReference type="Proteomes" id="UP001595932"/>
    </source>
</evidence>
<dbReference type="RefSeq" id="WP_377279261.1">
    <property type="nucleotide sequence ID" value="NZ_JBHSGL010000005.1"/>
</dbReference>
<dbReference type="Proteomes" id="UP001595932">
    <property type="component" value="Unassembled WGS sequence"/>
</dbReference>
<organism evidence="1 2">
    <name type="scientific">Planococcus dechangensis</name>
    <dbReference type="NCBI Taxonomy" id="1176255"/>
    <lineage>
        <taxon>Bacteria</taxon>
        <taxon>Bacillati</taxon>
        <taxon>Bacillota</taxon>
        <taxon>Bacilli</taxon>
        <taxon>Bacillales</taxon>
        <taxon>Caryophanaceae</taxon>
        <taxon>Planococcus</taxon>
    </lineage>
</organism>
<evidence type="ECO:0000313" key="1">
    <source>
        <dbReference type="EMBL" id="MFC4713555.1"/>
    </source>
</evidence>
<name>A0ABV9MFG8_9BACL</name>
<proteinExistence type="predicted"/>
<evidence type="ECO:0008006" key="3">
    <source>
        <dbReference type="Google" id="ProtNLM"/>
    </source>
</evidence>
<accession>A0ABV9MFG8</accession>
<sequence>MTISQLAYKQKFIQNNLREKATEIVQLSGREAARTSLKATKDIAFAYLEESQDTYTGNNRSVKSSSTAVA</sequence>
<comment type="caution">
    <text evidence="1">The sequence shown here is derived from an EMBL/GenBank/DDBJ whole genome shotgun (WGS) entry which is preliminary data.</text>
</comment>
<keyword evidence="2" id="KW-1185">Reference proteome</keyword>
<reference evidence="2" key="1">
    <citation type="journal article" date="2019" name="Int. J. Syst. Evol. Microbiol.">
        <title>The Global Catalogue of Microorganisms (GCM) 10K type strain sequencing project: providing services to taxonomists for standard genome sequencing and annotation.</title>
        <authorList>
            <consortium name="The Broad Institute Genomics Platform"/>
            <consortium name="The Broad Institute Genome Sequencing Center for Infectious Disease"/>
            <person name="Wu L."/>
            <person name="Ma J."/>
        </authorList>
    </citation>
    <scope>NUCLEOTIDE SEQUENCE [LARGE SCALE GENOMIC DNA]</scope>
    <source>
        <strain evidence="2">CGMCC 1.12151</strain>
    </source>
</reference>
<dbReference type="EMBL" id="JBHSGL010000005">
    <property type="protein sequence ID" value="MFC4713555.1"/>
    <property type="molecule type" value="Genomic_DNA"/>
</dbReference>
<gene>
    <name evidence="1" type="ORF">ACFO5U_11805</name>
</gene>